<organism evidence="4 5">
    <name type="scientific">Candidatus Desulfaltia bathyphila</name>
    <dbReference type="NCBI Taxonomy" id="2841697"/>
    <lineage>
        <taxon>Bacteria</taxon>
        <taxon>Pseudomonadati</taxon>
        <taxon>Thermodesulfobacteriota</taxon>
        <taxon>Desulfobacteria</taxon>
        <taxon>Desulfobacterales</taxon>
        <taxon>Desulfobacterales incertae sedis</taxon>
        <taxon>Candidatus Desulfaltia</taxon>
    </lineage>
</organism>
<feature type="transmembrane region" description="Helical" evidence="2">
    <location>
        <begin position="314"/>
        <end position="338"/>
    </location>
</feature>
<dbReference type="Proteomes" id="UP000603545">
    <property type="component" value="Unassembled WGS sequence"/>
</dbReference>
<name>A0A8J6N407_9BACT</name>
<proteinExistence type="predicted"/>
<feature type="transmembrane region" description="Helical" evidence="2">
    <location>
        <begin position="431"/>
        <end position="446"/>
    </location>
</feature>
<dbReference type="SMART" id="SM00471">
    <property type="entry name" value="HDc"/>
    <property type="match status" value="1"/>
</dbReference>
<dbReference type="Pfam" id="PF01966">
    <property type="entry name" value="HD"/>
    <property type="match status" value="1"/>
</dbReference>
<dbReference type="PANTHER" id="PTHR36442">
    <property type="entry name" value="CYCLIC-DI-AMP PHOSPHODIESTERASE PGPH"/>
    <property type="match status" value="1"/>
</dbReference>
<feature type="transmembrane region" description="Helical" evidence="2">
    <location>
        <begin position="489"/>
        <end position="515"/>
    </location>
</feature>
<keyword evidence="2" id="KW-0472">Membrane</keyword>
<dbReference type="NCBIfam" id="TIGR00277">
    <property type="entry name" value="HDIG"/>
    <property type="match status" value="1"/>
</dbReference>
<evidence type="ECO:0000259" key="3">
    <source>
        <dbReference type="SMART" id="SM00471"/>
    </source>
</evidence>
<dbReference type="InterPro" id="IPR052722">
    <property type="entry name" value="PgpH_phosphodiesterase"/>
</dbReference>
<protein>
    <submittedName>
        <fullName evidence="4">HDIG domain-containing protein</fullName>
    </submittedName>
</protein>
<feature type="domain" description="HD/PDEase" evidence="3">
    <location>
        <begin position="540"/>
        <end position="697"/>
    </location>
</feature>
<dbReference type="CDD" id="cd00077">
    <property type="entry name" value="HDc"/>
    <property type="match status" value="1"/>
</dbReference>
<reference evidence="4 5" key="1">
    <citation type="submission" date="2020-08" db="EMBL/GenBank/DDBJ databases">
        <title>Bridging the membrane lipid divide: bacteria of the FCB group superphylum have the potential to synthesize archaeal ether lipids.</title>
        <authorList>
            <person name="Villanueva L."/>
            <person name="Von Meijenfeldt F.A.B."/>
            <person name="Westbye A.B."/>
            <person name="Yadav S."/>
            <person name="Hopmans E.C."/>
            <person name="Dutilh B.E."/>
            <person name="Sinninghe Damste J.S."/>
        </authorList>
    </citation>
    <scope>NUCLEOTIDE SEQUENCE [LARGE SCALE GENOMIC DNA]</scope>
    <source>
        <strain evidence="4">NIOZ-UU82</strain>
    </source>
</reference>
<dbReference type="PANTHER" id="PTHR36442:SF1">
    <property type="entry name" value="CYCLIC-DI-AMP PHOSPHODIESTERASE PGPH"/>
    <property type="match status" value="1"/>
</dbReference>
<dbReference type="AlphaFoldDB" id="A0A8J6N407"/>
<keyword evidence="2" id="KW-1133">Transmembrane helix</keyword>
<feature type="transmembrane region" description="Helical" evidence="2">
    <location>
        <begin position="20"/>
        <end position="40"/>
    </location>
</feature>
<feature type="region of interest" description="Disordered" evidence="1">
    <location>
        <begin position="753"/>
        <end position="793"/>
    </location>
</feature>
<feature type="transmembrane region" description="Helical" evidence="2">
    <location>
        <begin position="403"/>
        <end position="425"/>
    </location>
</feature>
<dbReference type="Pfam" id="PF07697">
    <property type="entry name" value="7TMR-HDED"/>
    <property type="match status" value="1"/>
</dbReference>
<dbReference type="InterPro" id="IPR006674">
    <property type="entry name" value="HD_domain"/>
</dbReference>
<gene>
    <name evidence="4" type="ORF">H8E80_03670</name>
</gene>
<evidence type="ECO:0000256" key="2">
    <source>
        <dbReference type="SAM" id="Phobius"/>
    </source>
</evidence>
<dbReference type="InterPro" id="IPR011624">
    <property type="entry name" value="Metal-dep_PHydrolase_7TM_extra"/>
</dbReference>
<evidence type="ECO:0000313" key="5">
    <source>
        <dbReference type="Proteomes" id="UP000603545"/>
    </source>
</evidence>
<dbReference type="Gene3D" id="1.10.3210.10">
    <property type="entry name" value="Hypothetical protein af1432"/>
    <property type="match status" value="1"/>
</dbReference>
<feature type="transmembrane region" description="Helical" evidence="2">
    <location>
        <begin position="350"/>
        <end position="367"/>
    </location>
</feature>
<sequence>MNIEKSKKSINRLLGSSNYVRWSILVGVAIIFSIILYPGLVITEHSYKTGDVADRDIKAPRDFFIEDESATEANRKLAVEEILTVYDHDKLLSSRLTMRVQQAFADLRAVFKDEMQDQGEGAGKNKASVHSRIWQMKESFEKTIGISVSKGAYQILEKEEFSKDIVYLISQILTRILENGVVTNKEILLKEASKGIFIRDIGAETNRFVKNLKQYYGLDQAKTMVRIIGQPLLKDLDYTLINLIVDFAQRLIQPNITLNRSATEELKKSAAAEIKPVLYRIKAGEMLLREGERVTEVQLLKLKTLQTHIKNKQILASSIGASMLLLCLLIITYIIHINPQSRYALNNNKNLLFIASMLITFIFIASISSSLSETLTQNSFFSISSSSILYGVPLAAGAMTVCLFMGFDIAISFAMLTALCTAIIFQNRFEVFIYFLFNGTMAAYWIRNCRERKVFIKAGVKLGLLNLILVTAINIYITEFSGSNLLYGWAFAFIAGGVGSGVVAAGIAPLVEIAFDYTTDIKLLELANLDRPILRRLMIEAPGTYHHSVIVGSMVEAAASSIGANPLLAKVCGYYHDIGKIKKPLYFIENQKNGRNKHDKLAPSMSSLILMSHIKEGVEIAKENKLGQAIIDTIRQHHGASLISYFYEKAKKMKGADAVNIDNFLYPGPKPQTREAALVMLADVVEAASRVLDNPTQPRIQGLVQDLINKIFSDGQLENCELTLKDLHSIAKSFNKILNGIYHHRIEYPEQLVANNGKNGNGNSDRQQAKQAQDITRENTANGTGHIKRLGLS</sequence>
<dbReference type="InterPro" id="IPR003607">
    <property type="entry name" value="HD/PDEase_dom"/>
</dbReference>
<evidence type="ECO:0000256" key="1">
    <source>
        <dbReference type="SAM" id="MobiDB-lite"/>
    </source>
</evidence>
<dbReference type="InterPro" id="IPR006675">
    <property type="entry name" value="HDIG_dom"/>
</dbReference>
<comment type="caution">
    <text evidence="4">The sequence shown here is derived from an EMBL/GenBank/DDBJ whole genome shotgun (WGS) entry which is preliminary data.</text>
</comment>
<dbReference type="Pfam" id="PF07698">
    <property type="entry name" value="7TM-7TMR_HD"/>
    <property type="match status" value="1"/>
</dbReference>
<dbReference type="InterPro" id="IPR011621">
    <property type="entry name" value="Metal-dep_PHydrolase_7TM_intra"/>
</dbReference>
<feature type="transmembrane region" description="Helical" evidence="2">
    <location>
        <begin position="458"/>
        <end position="477"/>
    </location>
</feature>
<dbReference type="EMBL" id="JACNLL010000036">
    <property type="protein sequence ID" value="MBC8199130.1"/>
    <property type="molecule type" value="Genomic_DNA"/>
</dbReference>
<dbReference type="SUPFAM" id="SSF109604">
    <property type="entry name" value="HD-domain/PDEase-like"/>
    <property type="match status" value="1"/>
</dbReference>
<accession>A0A8J6N407</accession>
<feature type="compositionally biased region" description="Polar residues" evidence="1">
    <location>
        <begin position="753"/>
        <end position="783"/>
    </location>
</feature>
<evidence type="ECO:0000313" key="4">
    <source>
        <dbReference type="EMBL" id="MBC8199130.1"/>
    </source>
</evidence>
<keyword evidence="2" id="KW-0812">Transmembrane</keyword>